<name>G9NFS8_HYPAI</name>
<evidence type="ECO:0000313" key="9">
    <source>
        <dbReference type="Proteomes" id="UP000005426"/>
    </source>
</evidence>
<comment type="caution">
    <text evidence="8">The sequence shown here is derived from an EMBL/GenBank/DDBJ whole genome shotgun (WGS) entry which is preliminary data.</text>
</comment>
<dbReference type="PROSITE" id="PS00463">
    <property type="entry name" value="ZN2_CY6_FUNGAL_1"/>
    <property type="match status" value="1"/>
</dbReference>
<evidence type="ECO:0000259" key="7">
    <source>
        <dbReference type="PROSITE" id="PS50048"/>
    </source>
</evidence>
<evidence type="ECO:0000313" key="8">
    <source>
        <dbReference type="EMBL" id="EHK50144.1"/>
    </source>
</evidence>
<dbReference type="STRING" id="452589.G9NFS8"/>
<feature type="compositionally biased region" description="Basic and acidic residues" evidence="6">
    <location>
        <begin position="93"/>
        <end position="109"/>
    </location>
</feature>
<evidence type="ECO:0000256" key="4">
    <source>
        <dbReference type="ARBA" id="ARBA00023163"/>
    </source>
</evidence>
<evidence type="ECO:0000256" key="5">
    <source>
        <dbReference type="ARBA" id="ARBA00023242"/>
    </source>
</evidence>
<organism evidence="8 9">
    <name type="scientific">Hypocrea atroviridis (strain ATCC 20476 / IMI 206040)</name>
    <name type="common">Trichoderma atroviride</name>
    <dbReference type="NCBI Taxonomy" id="452589"/>
    <lineage>
        <taxon>Eukaryota</taxon>
        <taxon>Fungi</taxon>
        <taxon>Dikarya</taxon>
        <taxon>Ascomycota</taxon>
        <taxon>Pezizomycotina</taxon>
        <taxon>Sordariomycetes</taxon>
        <taxon>Hypocreomycetidae</taxon>
        <taxon>Hypocreales</taxon>
        <taxon>Hypocreaceae</taxon>
        <taxon>Trichoderma</taxon>
    </lineage>
</organism>
<feature type="region of interest" description="Disordered" evidence="6">
    <location>
        <begin position="86"/>
        <end position="118"/>
    </location>
</feature>
<dbReference type="Proteomes" id="UP000005426">
    <property type="component" value="Unassembled WGS sequence"/>
</dbReference>
<dbReference type="AlphaFoldDB" id="G9NFS8"/>
<sequence length="663" mass="73987">MTASKTSRSIGKHACQACRRRKTRCYTDTLKENGKCRRCQAQKIDCEWKEISKTRKRTRTGSRITELEEKIVSLTAAMNNLDKNNLFGSSVRDSPDDPHSTNSLHRYESTLDSGSTENAGLVASDTNVLPAVNSSVPPPRRLANVSYGKDHSSSVSGFETLKLTSATKKKLIRCFCNTLLPQYPVVRSVADMPLESLEEYRPHSTSAMITAGCSVLEPQLFKDMHMQNTKSLAHVVHVQGHKSLDLLQALLIIAVWGHPPTDLEHLNISQWSHAACTMAMDLGFGGRTSWQAQNQDIAELSQDASDSMLERYRAMFGVYLTCSRIAISFRRQRIISFSPSTGVALVLFKQYATDTNDQRLVAWLQLHNIAEDVEAMKTEAEMSSDPAVVEHINIKEKSTRFEQRLREWEAMLDPKLLTASLEIDLTLCKSKLHELVICFDHNVQSLSLPSLATKSDAPLPGSRAPLSPTYTRILLSFISDCQSILDVLLKIGPENIRSLPLLTFFRIPYAFKALAMLQKRVTDPTDKISQIIDNDTLKWAHYARSVSKVLEEASAHGLYAPAAVVLQIRDSVGNMHLAESIPTPSLHTRTLRSRNAPAPEEYMPTPPDVVIGAQDVLHDNTAFGDLGVLLWPDDYGFAFMSEQDTMSNFYYGMDNVSDQPVGW</sequence>
<keyword evidence="9" id="KW-1185">Reference proteome</keyword>
<dbReference type="PANTHER" id="PTHR31845:SF10">
    <property type="entry name" value="ZN(II)2CYS6 TRANSCRIPTION FACTOR (EUROFUNG)"/>
    <property type="match status" value="1"/>
</dbReference>
<dbReference type="GO" id="GO:0000981">
    <property type="term" value="F:DNA-binding transcription factor activity, RNA polymerase II-specific"/>
    <property type="evidence" value="ECO:0007669"/>
    <property type="project" value="InterPro"/>
</dbReference>
<keyword evidence="3" id="KW-0238">DNA-binding</keyword>
<dbReference type="EMBL" id="ABDG02000014">
    <property type="protein sequence ID" value="EHK50144.1"/>
    <property type="molecule type" value="Genomic_DNA"/>
</dbReference>
<evidence type="ECO:0000256" key="1">
    <source>
        <dbReference type="ARBA" id="ARBA00004123"/>
    </source>
</evidence>
<dbReference type="HOGENOM" id="CLU_006524_0_2_1"/>
<comment type="subcellular location">
    <subcellularLocation>
        <location evidence="1">Nucleus</location>
    </subcellularLocation>
</comment>
<feature type="domain" description="Zn(2)-C6 fungal-type" evidence="7">
    <location>
        <begin position="14"/>
        <end position="48"/>
    </location>
</feature>
<evidence type="ECO:0000256" key="2">
    <source>
        <dbReference type="ARBA" id="ARBA00023015"/>
    </source>
</evidence>
<dbReference type="KEGG" id="tatv:25782988"/>
<reference evidence="8 9" key="1">
    <citation type="journal article" date="2011" name="Genome Biol.">
        <title>Comparative genome sequence analysis underscores mycoparasitism as the ancestral life style of Trichoderma.</title>
        <authorList>
            <person name="Kubicek C.P."/>
            <person name="Herrera-Estrella A."/>
            <person name="Seidl-Seiboth V."/>
            <person name="Martinez D.A."/>
            <person name="Druzhinina I.S."/>
            <person name="Thon M."/>
            <person name="Zeilinger S."/>
            <person name="Casas-Flores S."/>
            <person name="Horwitz B.A."/>
            <person name="Mukherjee P.K."/>
            <person name="Mukherjee M."/>
            <person name="Kredics L."/>
            <person name="Alcaraz L.D."/>
            <person name="Aerts A."/>
            <person name="Antal Z."/>
            <person name="Atanasova L."/>
            <person name="Cervantes-Badillo M.G."/>
            <person name="Challacombe J."/>
            <person name="Chertkov O."/>
            <person name="McCluskey K."/>
            <person name="Coulpier F."/>
            <person name="Deshpande N."/>
            <person name="von Doehren H."/>
            <person name="Ebbole D.J."/>
            <person name="Esquivel-Naranjo E.U."/>
            <person name="Fekete E."/>
            <person name="Flipphi M."/>
            <person name="Glaser F."/>
            <person name="Gomez-Rodriguez E.Y."/>
            <person name="Gruber S."/>
            <person name="Han C."/>
            <person name="Henrissat B."/>
            <person name="Hermosa R."/>
            <person name="Hernandez-Onate M."/>
            <person name="Karaffa L."/>
            <person name="Kosti I."/>
            <person name="Le Crom S."/>
            <person name="Lindquist E."/>
            <person name="Lucas S."/>
            <person name="Luebeck M."/>
            <person name="Luebeck P.S."/>
            <person name="Margeot A."/>
            <person name="Metz B."/>
            <person name="Misra M."/>
            <person name="Nevalainen H."/>
            <person name="Omann M."/>
            <person name="Packer N."/>
            <person name="Perrone G."/>
            <person name="Uresti-Rivera E.E."/>
            <person name="Salamov A."/>
            <person name="Schmoll M."/>
            <person name="Seiboth B."/>
            <person name="Shapiro H."/>
            <person name="Sukno S."/>
            <person name="Tamayo-Ramos J.A."/>
            <person name="Tisch D."/>
            <person name="Wiest A."/>
            <person name="Wilkinson H.H."/>
            <person name="Zhang M."/>
            <person name="Coutinho P.M."/>
            <person name="Kenerley C.M."/>
            <person name="Monte E."/>
            <person name="Baker S.E."/>
            <person name="Grigoriev I.V."/>
        </authorList>
    </citation>
    <scope>NUCLEOTIDE SEQUENCE [LARGE SCALE GENOMIC DNA]</scope>
    <source>
        <strain evidence="9">ATCC 20476 / IMI 206040</strain>
    </source>
</reference>
<gene>
    <name evidence="8" type="ORF">TRIATDRAFT_314369</name>
</gene>
<protein>
    <recommendedName>
        <fullName evidence="7">Zn(2)-C6 fungal-type domain-containing protein</fullName>
    </recommendedName>
</protein>
<dbReference type="GeneID" id="25782988"/>
<dbReference type="OMA" id="IAISFRR"/>
<dbReference type="InterPro" id="IPR036864">
    <property type="entry name" value="Zn2-C6_fun-type_DNA-bd_sf"/>
</dbReference>
<dbReference type="SMART" id="SM00066">
    <property type="entry name" value="GAL4"/>
    <property type="match status" value="1"/>
</dbReference>
<evidence type="ECO:0000256" key="6">
    <source>
        <dbReference type="SAM" id="MobiDB-lite"/>
    </source>
</evidence>
<dbReference type="PANTHER" id="PTHR31845">
    <property type="entry name" value="FINGER DOMAIN PROTEIN, PUTATIVE-RELATED"/>
    <property type="match status" value="1"/>
</dbReference>
<dbReference type="InterPro" id="IPR051089">
    <property type="entry name" value="prtT"/>
</dbReference>
<dbReference type="Gene3D" id="4.10.240.10">
    <property type="entry name" value="Zn(2)-C6 fungal-type DNA-binding domain"/>
    <property type="match status" value="1"/>
</dbReference>
<proteinExistence type="predicted"/>
<dbReference type="GO" id="GO:0005634">
    <property type="term" value="C:nucleus"/>
    <property type="evidence" value="ECO:0007669"/>
    <property type="project" value="UniProtKB-SubCell"/>
</dbReference>
<dbReference type="CDD" id="cd12148">
    <property type="entry name" value="fungal_TF_MHR"/>
    <property type="match status" value="1"/>
</dbReference>
<dbReference type="OrthoDB" id="3365636at2759"/>
<dbReference type="PROSITE" id="PS50048">
    <property type="entry name" value="ZN2_CY6_FUNGAL_2"/>
    <property type="match status" value="1"/>
</dbReference>
<dbReference type="CDD" id="cd00067">
    <property type="entry name" value="GAL4"/>
    <property type="match status" value="1"/>
</dbReference>
<accession>G9NFS8</accession>
<keyword evidence="2" id="KW-0805">Transcription regulation</keyword>
<dbReference type="SUPFAM" id="SSF57701">
    <property type="entry name" value="Zn2/Cys6 DNA-binding domain"/>
    <property type="match status" value="1"/>
</dbReference>
<dbReference type="GO" id="GO:0000976">
    <property type="term" value="F:transcription cis-regulatory region binding"/>
    <property type="evidence" value="ECO:0007669"/>
    <property type="project" value="TreeGrafter"/>
</dbReference>
<evidence type="ECO:0000256" key="3">
    <source>
        <dbReference type="ARBA" id="ARBA00023125"/>
    </source>
</evidence>
<keyword evidence="5" id="KW-0539">Nucleus</keyword>
<keyword evidence="4" id="KW-0804">Transcription</keyword>
<dbReference type="InterPro" id="IPR001138">
    <property type="entry name" value="Zn2Cys6_DnaBD"/>
</dbReference>
<dbReference type="GO" id="GO:0008270">
    <property type="term" value="F:zinc ion binding"/>
    <property type="evidence" value="ECO:0007669"/>
    <property type="project" value="InterPro"/>
</dbReference>